<proteinExistence type="predicted"/>
<dbReference type="AlphaFoldDB" id="A0A0S4SZI0"/>
<organism evidence="1 2">
    <name type="scientific">Campylobacter hyointestinalis subsp. hyointestinalis</name>
    <dbReference type="NCBI Taxonomy" id="91352"/>
    <lineage>
        <taxon>Bacteria</taxon>
        <taxon>Pseudomonadati</taxon>
        <taxon>Campylobacterota</taxon>
        <taxon>Epsilonproteobacteria</taxon>
        <taxon>Campylobacterales</taxon>
        <taxon>Campylobacteraceae</taxon>
        <taxon>Campylobacter</taxon>
    </lineage>
</organism>
<protein>
    <submittedName>
        <fullName evidence="1">Uncharacterized protein</fullName>
    </submittedName>
</protein>
<dbReference type="EMBL" id="FAVB01000022">
    <property type="protein sequence ID" value="CUU91117.1"/>
    <property type="molecule type" value="Genomic_DNA"/>
</dbReference>
<evidence type="ECO:0000313" key="1">
    <source>
        <dbReference type="EMBL" id="CUU91117.1"/>
    </source>
</evidence>
<keyword evidence="2" id="KW-1185">Reference proteome</keyword>
<name>A0A0S4SZI0_CAMHY</name>
<comment type="caution">
    <text evidence="1">The sequence shown here is derived from an EMBL/GenBank/DDBJ whole genome shotgun (WGS) entry which is preliminary data.</text>
</comment>
<accession>A0A0S4SZI0</accession>
<sequence length="153" mass="16979">MRKPYIPIAKARGFTAGFGNKPENGPEGGQRGALRALVYLENDTNGQHINDYLQNHDLYKDIKGFMNKTEDKIGSTDINNNGLNEVSGSANKGMIDERFNQNNVAINETPANQAVNNSTDMKNIVKDNGLNVKQSKDVFIPDDDKLPRSRDKI</sequence>
<reference evidence="1 2" key="1">
    <citation type="submission" date="2015-11" db="EMBL/GenBank/DDBJ databases">
        <authorList>
            <consortium name="Pathogen Informatics"/>
        </authorList>
    </citation>
    <scope>NUCLEOTIDE SEQUENCE [LARGE SCALE GENOMIC DNA]</scope>
    <source>
        <strain evidence="1 2">006A-0059</strain>
    </source>
</reference>
<dbReference type="RefSeq" id="WP_059435598.1">
    <property type="nucleotide sequence ID" value="NZ_FAVB01000022.1"/>
</dbReference>
<gene>
    <name evidence="1" type="ORF">ERS686654_02227</name>
</gene>
<dbReference type="Proteomes" id="UP000052237">
    <property type="component" value="Unassembled WGS sequence"/>
</dbReference>
<evidence type="ECO:0000313" key="2">
    <source>
        <dbReference type="Proteomes" id="UP000052237"/>
    </source>
</evidence>